<proteinExistence type="predicted"/>
<accession>A0A4S1CMC8</accession>
<dbReference type="GO" id="GO:0008168">
    <property type="term" value="F:methyltransferase activity"/>
    <property type="evidence" value="ECO:0007669"/>
    <property type="project" value="UniProtKB-KW"/>
</dbReference>
<reference evidence="2 3" key="1">
    <citation type="submission" date="2019-04" db="EMBL/GenBank/DDBJ databases">
        <title>Geobacter oryzae sp. nov., ferric-reducing bacteria isolated from paddy soil.</title>
        <authorList>
            <person name="Xu Z."/>
            <person name="Masuda Y."/>
            <person name="Itoh H."/>
            <person name="Senoo K."/>
        </authorList>
    </citation>
    <scope>NUCLEOTIDE SEQUENCE [LARGE SCALE GENOMIC DNA]</scope>
    <source>
        <strain evidence="2 3">Red111</strain>
    </source>
</reference>
<dbReference type="PANTHER" id="PTHR43861">
    <property type="entry name" value="TRANS-ACONITATE 2-METHYLTRANSFERASE-RELATED"/>
    <property type="match status" value="1"/>
</dbReference>
<dbReference type="EMBL" id="SRSC01000001">
    <property type="protein sequence ID" value="TGU74975.1"/>
    <property type="molecule type" value="Genomic_DNA"/>
</dbReference>
<sequence>MKLNLGCGKDLLEGFINIDIALSHPRVLNCDASSLGFIPNDSVDEIVAKDVLEHMPFETACSALSEWARVLKPGGKLLLQTISLNLQIKAFLSNVWNVASFNHMLFAGVNWHDSSPNQHDFHKSAFTIETLTELLKKQGLTVVQTESDQIDGVLTQNPLAHNLNMRISAVKEAGRVHIQGEEHSGSKSFIDDRNRTPRCDFTNNDIRVGDIYKPWYYIKCDETGSRVDVPNSCLVYRVDDKVLETGSIHVSSFIEKCRTEAHDRYFRQDLADSIQRLGQLEPIICVKHYTADAPVQLNFLDGSRVEDLRCFEGHHRLVTMERLGIPIKARIYQLYDIHEGSSLKDHYYSKFDNSFWSSFQSDETKGPSFTFESFGSPETSQKYHFLSKCFAFIKELKIPLTSGIDIGCAEGLYTLMAANAFGIKMRGIDMEAGRVLRALIARLHYKLKNVDYLNTKWLSGDIVAQYKEYDFCMALSILHHVDDFRNFVKIISENKKAMIIEARLKQSQQEINSGSMIAFQSYDEFIDMANNSGFKYQLIDKGGPEGDRHFFVFWR</sequence>
<dbReference type="GO" id="GO:0032259">
    <property type="term" value="P:methylation"/>
    <property type="evidence" value="ECO:0007669"/>
    <property type="project" value="UniProtKB-KW"/>
</dbReference>
<dbReference type="InterPro" id="IPR029063">
    <property type="entry name" value="SAM-dependent_MTases_sf"/>
</dbReference>
<evidence type="ECO:0000256" key="1">
    <source>
        <dbReference type="ARBA" id="ARBA00022679"/>
    </source>
</evidence>
<evidence type="ECO:0000313" key="3">
    <source>
        <dbReference type="Proteomes" id="UP000306416"/>
    </source>
</evidence>
<name>A0A4S1CMC8_9BACT</name>
<comment type="caution">
    <text evidence="2">The sequence shown here is derived from an EMBL/GenBank/DDBJ whole genome shotgun (WGS) entry which is preliminary data.</text>
</comment>
<keyword evidence="3" id="KW-1185">Reference proteome</keyword>
<dbReference type="AlphaFoldDB" id="A0A4S1CMC8"/>
<gene>
    <name evidence="2" type="ORF">E4633_05830</name>
</gene>
<evidence type="ECO:0000313" key="2">
    <source>
        <dbReference type="EMBL" id="TGU74975.1"/>
    </source>
</evidence>
<keyword evidence="2" id="KW-0489">Methyltransferase</keyword>
<organism evidence="2 3">
    <name type="scientific">Geomonas terrae</name>
    <dbReference type="NCBI Taxonomy" id="2562681"/>
    <lineage>
        <taxon>Bacteria</taxon>
        <taxon>Pseudomonadati</taxon>
        <taxon>Thermodesulfobacteriota</taxon>
        <taxon>Desulfuromonadia</taxon>
        <taxon>Geobacterales</taxon>
        <taxon>Geobacteraceae</taxon>
        <taxon>Geomonas</taxon>
    </lineage>
</organism>
<dbReference type="SUPFAM" id="SSF53335">
    <property type="entry name" value="S-adenosyl-L-methionine-dependent methyltransferases"/>
    <property type="match status" value="2"/>
</dbReference>
<dbReference type="Proteomes" id="UP000306416">
    <property type="component" value="Unassembled WGS sequence"/>
</dbReference>
<protein>
    <submittedName>
        <fullName evidence="2">Methyltransferase domain-containing protein</fullName>
    </submittedName>
</protein>
<dbReference type="RefSeq" id="WP_135869291.1">
    <property type="nucleotide sequence ID" value="NZ_SRSC01000001.1"/>
</dbReference>
<dbReference type="CDD" id="cd02440">
    <property type="entry name" value="AdoMet_MTases"/>
    <property type="match status" value="2"/>
</dbReference>
<dbReference type="Pfam" id="PF13489">
    <property type="entry name" value="Methyltransf_23"/>
    <property type="match status" value="1"/>
</dbReference>
<keyword evidence="1 2" id="KW-0808">Transferase</keyword>
<dbReference type="PANTHER" id="PTHR43861:SF3">
    <property type="entry name" value="PUTATIVE (AFU_ORTHOLOGUE AFUA_2G14390)-RELATED"/>
    <property type="match status" value="1"/>
</dbReference>
<dbReference type="Gene3D" id="3.40.50.150">
    <property type="entry name" value="Vaccinia Virus protein VP39"/>
    <property type="match status" value="2"/>
</dbReference>